<evidence type="ECO:0008006" key="4">
    <source>
        <dbReference type="Google" id="ProtNLM"/>
    </source>
</evidence>
<accession>G5ADH6</accession>
<reference evidence="2 3" key="1">
    <citation type="journal article" date="2006" name="Science">
        <title>Phytophthora genome sequences uncover evolutionary origins and mechanisms of pathogenesis.</title>
        <authorList>
            <person name="Tyler B.M."/>
            <person name="Tripathy S."/>
            <person name="Zhang X."/>
            <person name="Dehal P."/>
            <person name="Jiang R.H."/>
            <person name="Aerts A."/>
            <person name="Arredondo F.D."/>
            <person name="Baxter L."/>
            <person name="Bensasson D."/>
            <person name="Beynon J.L."/>
            <person name="Chapman J."/>
            <person name="Damasceno C.M."/>
            <person name="Dorrance A.E."/>
            <person name="Dou D."/>
            <person name="Dickerman A.W."/>
            <person name="Dubchak I.L."/>
            <person name="Garbelotto M."/>
            <person name="Gijzen M."/>
            <person name="Gordon S.G."/>
            <person name="Govers F."/>
            <person name="Grunwald N.J."/>
            <person name="Huang W."/>
            <person name="Ivors K.L."/>
            <person name="Jones R.W."/>
            <person name="Kamoun S."/>
            <person name="Krampis K."/>
            <person name="Lamour K.H."/>
            <person name="Lee M.K."/>
            <person name="McDonald W.H."/>
            <person name="Medina M."/>
            <person name="Meijer H.J."/>
            <person name="Nordberg E.K."/>
            <person name="Maclean D.J."/>
            <person name="Ospina-Giraldo M.D."/>
            <person name="Morris P.F."/>
            <person name="Phuntumart V."/>
            <person name="Putnam N.H."/>
            <person name="Rash S."/>
            <person name="Rose J.K."/>
            <person name="Sakihama Y."/>
            <person name="Salamov A.A."/>
            <person name="Savidor A."/>
            <person name="Scheuring C.F."/>
            <person name="Smith B.M."/>
            <person name="Sobral B.W."/>
            <person name="Terry A."/>
            <person name="Torto-Alalibo T.A."/>
            <person name="Win J."/>
            <person name="Xu Z."/>
            <person name="Zhang H."/>
            <person name="Grigoriev I.V."/>
            <person name="Rokhsar D.S."/>
            <person name="Boore J.L."/>
        </authorList>
    </citation>
    <scope>NUCLEOTIDE SEQUENCE [LARGE SCALE GENOMIC DNA]</scope>
    <source>
        <strain evidence="2 3">P6497</strain>
    </source>
</reference>
<evidence type="ECO:0000313" key="3">
    <source>
        <dbReference type="Proteomes" id="UP000002640"/>
    </source>
</evidence>
<proteinExistence type="predicted"/>
<gene>
    <name evidence="2" type="ORF">PHYSODRAFT_531703</name>
</gene>
<dbReference type="KEGG" id="psoj:PHYSODRAFT_531703"/>
<feature type="region of interest" description="Disordered" evidence="1">
    <location>
        <begin position="1"/>
        <end position="30"/>
    </location>
</feature>
<dbReference type="SUPFAM" id="SSF50630">
    <property type="entry name" value="Acid proteases"/>
    <property type="match status" value="1"/>
</dbReference>
<feature type="compositionally biased region" description="Polar residues" evidence="1">
    <location>
        <begin position="1"/>
        <end position="11"/>
    </location>
</feature>
<sequence length="271" mass="30092">RKTITRQNTTRSKTERGAREGSDERLAERQRVANEAVKEFEERKLRRARDEAEGRVRQQGKPARVSLVQHRGEEVEQRTLDSGARYTVAGTEWMQYGDRVERAAPLDYVEGIGGFLLNVMGVWEFHMRSVFGEIIRVEACIVSGCTDLFLLGVDFMCGHGATMDFDRNEIRYTTAERAVFIPFRTRCDANGARVAAVRMVRRTEIGASAVTPVEVSVGANDGEVGVFLPTKYTGAVMLAVTVTKVQNGKAIVPGVNAKHGPMRLCARQELG</sequence>
<organism evidence="2 3">
    <name type="scientific">Phytophthora sojae (strain P6497)</name>
    <name type="common">Soybean stem and root rot agent</name>
    <name type="synonym">Phytophthora megasperma f. sp. glycines</name>
    <dbReference type="NCBI Taxonomy" id="1094619"/>
    <lineage>
        <taxon>Eukaryota</taxon>
        <taxon>Sar</taxon>
        <taxon>Stramenopiles</taxon>
        <taxon>Oomycota</taxon>
        <taxon>Peronosporomycetes</taxon>
        <taxon>Peronosporales</taxon>
        <taxon>Peronosporaceae</taxon>
        <taxon>Phytophthora</taxon>
    </lineage>
</organism>
<dbReference type="InterPro" id="IPR021109">
    <property type="entry name" value="Peptidase_aspartic_dom_sf"/>
</dbReference>
<feature type="compositionally biased region" description="Basic and acidic residues" evidence="1">
    <location>
        <begin position="12"/>
        <end position="30"/>
    </location>
</feature>
<evidence type="ECO:0000256" key="1">
    <source>
        <dbReference type="SAM" id="MobiDB-lite"/>
    </source>
</evidence>
<dbReference type="Proteomes" id="UP000002640">
    <property type="component" value="Unassembled WGS sequence"/>
</dbReference>
<dbReference type="AlphaFoldDB" id="G5ADH6"/>
<dbReference type="OMA" id="CNDEFLF"/>
<dbReference type="EMBL" id="JH159164">
    <property type="protein sequence ID" value="EGZ06229.1"/>
    <property type="molecule type" value="Genomic_DNA"/>
</dbReference>
<dbReference type="RefSeq" id="XP_009538126.1">
    <property type="nucleotide sequence ID" value="XM_009539831.1"/>
</dbReference>
<dbReference type="InParanoid" id="G5ADH6"/>
<evidence type="ECO:0000313" key="2">
    <source>
        <dbReference type="EMBL" id="EGZ06229.1"/>
    </source>
</evidence>
<protein>
    <recommendedName>
        <fullName evidence="4">Peptidase A2 domain-containing protein</fullName>
    </recommendedName>
</protein>
<keyword evidence="3" id="KW-1185">Reference proteome</keyword>
<feature type="region of interest" description="Disordered" evidence="1">
    <location>
        <begin position="48"/>
        <end position="71"/>
    </location>
</feature>
<dbReference type="GeneID" id="20661651"/>
<feature type="non-terminal residue" evidence="2">
    <location>
        <position position="1"/>
    </location>
</feature>
<name>G5ADH6_PHYSP</name>